<dbReference type="InterPro" id="IPR051628">
    <property type="entry name" value="LUBAC_E3_Ligases"/>
</dbReference>
<reference evidence="9" key="1">
    <citation type="submission" date="2015-02" db="EMBL/GenBank/DDBJ databases">
        <authorList>
            <person name="Gon?alves P."/>
        </authorList>
    </citation>
    <scope>NUCLEOTIDE SEQUENCE [LARGE SCALE GENOMIC DNA]</scope>
</reference>
<name>A0A0D6EKI6_SPOSA</name>
<dbReference type="Pfam" id="PF26200">
    <property type="entry name" value="Rcat_RNF216"/>
    <property type="match status" value="1"/>
</dbReference>
<dbReference type="PANTHER" id="PTHR22770:SF47">
    <property type="entry name" value="E3 UBIQUITIN-PROTEIN LIGASE RNF216"/>
    <property type="match status" value="1"/>
</dbReference>
<keyword evidence="5" id="KW-0862">Zinc</keyword>
<evidence type="ECO:0000256" key="6">
    <source>
        <dbReference type="SAM" id="MobiDB-lite"/>
    </source>
</evidence>
<feature type="region of interest" description="Disordered" evidence="6">
    <location>
        <begin position="110"/>
        <end position="143"/>
    </location>
</feature>
<evidence type="ECO:0000256" key="2">
    <source>
        <dbReference type="ARBA" id="ARBA00022723"/>
    </source>
</evidence>
<dbReference type="OrthoDB" id="9977870at2759"/>
<dbReference type="AlphaFoldDB" id="A0A0D6EKI6"/>
<keyword evidence="3" id="KW-0863">Zinc-finger</keyword>
<organism evidence="8 9">
    <name type="scientific">Sporidiobolus salmonicolor</name>
    <name type="common">Yeast-like fungus</name>
    <name type="synonym">Sporobolomyces salmonicolor</name>
    <dbReference type="NCBI Taxonomy" id="5005"/>
    <lineage>
        <taxon>Eukaryota</taxon>
        <taxon>Fungi</taxon>
        <taxon>Dikarya</taxon>
        <taxon>Basidiomycota</taxon>
        <taxon>Pucciniomycotina</taxon>
        <taxon>Microbotryomycetes</taxon>
        <taxon>Sporidiobolales</taxon>
        <taxon>Sporidiobolaceae</taxon>
        <taxon>Sporobolomyces</taxon>
    </lineage>
</organism>
<accession>A0A0D6EKI6</accession>
<keyword evidence="4" id="KW-0833">Ubl conjugation pathway</keyword>
<dbReference type="Proteomes" id="UP000243876">
    <property type="component" value="Unassembled WGS sequence"/>
</dbReference>
<feature type="region of interest" description="Disordered" evidence="6">
    <location>
        <begin position="683"/>
        <end position="712"/>
    </location>
</feature>
<keyword evidence="7" id="KW-0812">Transmembrane</keyword>
<comment type="pathway">
    <text evidence="1">Protein modification; protein ubiquitination.</text>
</comment>
<keyword evidence="7" id="KW-0472">Membrane</keyword>
<dbReference type="GO" id="GO:0008270">
    <property type="term" value="F:zinc ion binding"/>
    <property type="evidence" value="ECO:0007669"/>
    <property type="project" value="UniProtKB-KW"/>
</dbReference>
<sequence>MTRHRYSDASAPPAALAAHSHLQLLFPTADPGFLASSIQHYLALPPPSPKSRPAWTSEELVERVSDKMLEVNRGEWPDVAWIEAEREPGEQGRGGEEGIAQMKEVRKAWHKVGSGAGGRSRKGKGKLEREQDGPSSRSRERVPDVTLGRNIALVRLHTMFPLIPISDIRALLLTLEHSFLFSGAEALLARSLAGETSSNLRSRTGGANVSLPAFLARLFFRPRPPSVDAIPAPKPPDPVLTPSDLFRPPAQSATLIAHFEVLFPSLARQRPGLIREVVEKDGGSYASLRERLERRQQEAEGEEGAWMWGLFGVTGRGKGKGKQPERGEETGMEAILEDDVETVHPLIRSEVDEYRRRFRSVPALGPSISSSTFDNSADPHSEDNAVECECCFSSVPFSPAHLAFCTPSHSSVPCSPSQASISLTERPPSHHFCHPCLCALVRSYTFGQSPLPASGRISCPSTTPCTSTFSPAELNRVLPPQLLQALERRVAESQLEQAVLSLKRGAKIVSSAPDALVILLSTVLGALSLALLLLLTTLLVLTFPSRRCGALYASLYPDDSPASVPRATATFPQLAIALWDARESDETLPLNPALLPLLAPQRIPLLAQAWIVQLADQVVRRREGSMTVFRCRNTPSGRLGTPDRLALGRTGMVGVREVVVEADRDERDDDEVTRTERLVEMVWPEGIISPPSPSSASVPSPASASSSSPGAAPSDQQFCGRLSCLLCQSYLNPSAPSLHRCASSSSSSDDDELSGLRLAVEKAMSDASKRVCGRCGAGGVKDGGCNKGIAEKECGKCGKCSLYIEPDEQALVEKAAREARAKWLAEHPAVAARLGAGAGTSLERIGPPPAPTGVTNCVFERATSAGPKRRG</sequence>
<keyword evidence="2" id="KW-0479">Metal-binding</keyword>
<evidence type="ECO:0000256" key="7">
    <source>
        <dbReference type="SAM" id="Phobius"/>
    </source>
</evidence>
<protein>
    <submittedName>
        <fullName evidence="8">SPOSA6832_02038-mRNA-1:cds</fullName>
    </submittedName>
</protein>
<dbReference type="EMBL" id="CENE01000006">
    <property type="protein sequence ID" value="CEQ40421.1"/>
    <property type="molecule type" value="Genomic_DNA"/>
</dbReference>
<evidence type="ECO:0000313" key="8">
    <source>
        <dbReference type="EMBL" id="CEQ40421.1"/>
    </source>
</evidence>
<keyword evidence="9" id="KW-1185">Reference proteome</keyword>
<feature type="compositionally biased region" description="Basic and acidic residues" evidence="6">
    <location>
        <begin position="125"/>
        <end position="143"/>
    </location>
</feature>
<evidence type="ECO:0000256" key="3">
    <source>
        <dbReference type="ARBA" id="ARBA00022771"/>
    </source>
</evidence>
<feature type="compositionally biased region" description="Low complexity" evidence="6">
    <location>
        <begin position="694"/>
        <end position="712"/>
    </location>
</feature>
<evidence type="ECO:0000256" key="4">
    <source>
        <dbReference type="ARBA" id="ARBA00022786"/>
    </source>
</evidence>
<evidence type="ECO:0000256" key="5">
    <source>
        <dbReference type="ARBA" id="ARBA00022833"/>
    </source>
</evidence>
<evidence type="ECO:0000256" key="1">
    <source>
        <dbReference type="ARBA" id="ARBA00004906"/>
    </source>
</evidence>
<feature type="transmembrane region" description="Helical" evidence="7">
    <location>
        <begin position="516"/>
        <end position="541"/>
    </location>
</feature>
<feature type="non-terminal residue" evidence="8">
    <location>
        <position position="1"/>
    </location>
</feature>
<evidence type="ECO:0000313" key="9">
    <source>
        <dbReference type="Proteomes" id="UP000243876"/>
    </source>
</evidence>
<proteinExistence type="predicted"/>
<gene>
    <name evidence="8" type="primary">SPOSA6832_02038</name>
</gene>
<dbReference type="PANTHER" id="PTHR22770">
    <property type="entry name" value="UBIQUITIN CONJUGATING ENZYME 7 INTERACTING PROTEIN-RELATED"/>
    <property type="match status" value="1"/>
</dbReference>
<keyword evidence="7" id="KW-1133">Transmembrane helix</keyword>